<organism evidence="3 4">
    <name type="scientific">Portunus trituberculatus</name>
    <name type="common">Swimming crab</name>
    <name type="synonym">Neptunus trituberculatus</name>
    <dbReference type="NCBI Taxonomy" id="210409"/>
    <lineage>
        <taxon>Eukaryota</taxon>
        <taxon>Metazoa</taxon>
        <taxon>Ecdysozoa</taxon>
        <taxon>Arthropoda</taxon>
        <taxon>Crustacea</taxon>
        <taxon>Multicrustacea</taxon>
        <taxon>Malacostraca</taxon>
        <taxon>Eumalacostraca</taxon>
        <taxon>Eucarida</taxon>
        <taxon>Decapoda</taxon>
        <taxon>Pleocyemata</taxon>
        <taxon>Brachyura</taxon>
        <taxon>Eubrachyura</taxon>
        <taxon>Portunoidea</taxon>
        <taxon>Portunidae</taxon>
        <taxon>Portuninae</taxon>
        <taxon>Portunus</taxon>
    </lineage>
</organism>
<evidence type="ECO:0000256" key="2">
    <source>
        <dbReference type="SAM" id="Phobius"/>
    </source>
</evidence>
<proteinExistence type="predicted"/>
<feature type="transmembrane region" description="Helical" evidence="2">
    <location>
        <begin position="76"/>
        <end position="94"/>
    </location>
</feature>
<keyword evidence="2" id="KW-0472">Membrane</keyword>
<gene>
    <name evidence="3" type="ORF">E2C01_041750</name>
</gene>
<keyword evidence="2" id="KW-0812">Transmembrane</keyword>
<keyword evidence="4" id="KW-1185">Reference proteome</keyword>
<protein>
    <submittedName>
        <fullName evidence="3">Uncharacterized protein</fullName>
    </submittedName>
</protein>
<dbReference type="Proteomes" id="UP000324222">
    <property type="component" value="Unassembled WGS sequence"/>
</dbReference>
<evidence type="ECO:0000256" key="1">
    <source>
        <dbReference type="SAM" id="MobiDB-lite"/>
    </source>
</evidence>
<dbReference type="EMBL" id="VSRR010008042">
    <property type="protein sequence ID" value="MPC47988.1"/>
    <property type="molecule type" value="Genomic_DNA"/>
</dbReference>
<comment type="caution">
    <text evidence="3">The sequence shown here is derived from an EMBL/GenBank/DDBJ whole genome shotgun (WGS) entry which is preliminary data.</text>
</comment>
<evidence type="ECO:0000313" key="3">
    <source>
        <dbReference type="EMBL" id="MPC47988.1"/>
    </source>
</evidence>
<evidence type="ECO:0000313" key="4">
    <source>
        <dbReference type="Proteomes" id="UP000324222"/>
    </source>
</evidence>
<feature type="compositionally biased region" description="Low complexity" evidence="1">
    <location>
        <begin position="7"/>
        <end position="21"/>
    </location>
</feature>
<dbReference type="AlphaFoldDB" id="A0A5B7FSP3"/>
<name>A0A5B7FSP3_PORTR</name>
<sequence length="100" mass="10602">MPPRPTSPDSSTSRASPTSPTNPENPAHSPPAPISSPCGASYQRERVKKMENRAYGGKQGDLAACVAWFKVTPQPLIASLVMVVVVVVVVVIKYRAAITS</sequence>
<accession>A0A5B7FSP3</accession>
<reference evidence="3 4" key="1">
    <citation type="submission" date="2019-05" db="EMBL/GenBank/DDBJ databases">
        <title>Another draft genome of Portunus trituberculatus and its Hox gene families provides insights of decapod evolution.</title>
        <authorList>
            <person name="Jeong J.-H."/>
            <person name="Song I."/>
            <person name="Kim S."/>
            <person name="Choi T."/>
            <person name="Kim D."/>
            <person name="Ryu S."/>
            <person name="Kim W."/>
        </authorList>
    </citation>
    <scope>NUCLEOTIDE SEQUENCE [LARGE SCALE GENOMIC DNA]</scope>
    <source>
        <tissue evidence="3">Muscle</tissue>
    </source>
</reference>
<keyword evidence="2" id="KW-1133">Transmembrane helix</keyword>
<feature type="region of interest" description="Disordered" evidence="1">
    <location>
        <begin position="1"/>
        <end position="42"/>
    </location>
</feature>